<reference evidence="6 7" key="1">
    <citation type="journal article" date="2010" name="Proc. Natl. Acad. Sci. U.S.A.">
        <title>Insights into evolution of multicellular fungi from the assembled chromosomes of the mushroom Coprinopsis cinerea (Coprinus cinereus).</title>
        <authorList>
            <person name="Stajich J.E."/>
            <person name="Wilke S.K."/>
            <person name="Ahren D."/>
            <person name="Au C.H."/>
            <person name="Birren B.W."/>
            <person name="Borodovsky M."/>
            <person name="Burns C."/>
            <person name="Canback B."/>
            <person name="Casselton L.A."/>
            <person name="Cheng C.K."/>
            <person name="Deng J."/>
            <person name="Dietrich F.S."/>
            <person name="Fargo D.C."/>
            <person name="Farman M.L."/>
            <person name="Gathman A.C."/>
            <person name="Goldberg J."/>
            <person name="Guigo R."/>
            <person name="Hoegger P.J."/>
            <person name="Hooker J.B."/>
            <person name="Huggins A."/>
            <person name="James T.Y."/>
            <person name="Kamada T."/>
            <person name="Kilaru S."/>
            <person name="Kodira C."/>
            <person name="Kues U."/>
            <person name="Kupfer D."/>
            <person name="Kwan H.S."/>
            <person name="Lomsadze A."/>
            <person name="Li W."/>
            <person name="Lilly W.W."/>
            <person name="Ma L.J."/>
            <person name="Mackey A.J."/>
            <person name="Manning G."/>
            <person name="Martin F."/>
            <person name="Muraguchi H."/>
            <person name="Natvig D.O."/>
            <person name="Palmerini H."/>
            <person name="Ramesh M.A."/>
            <person name="Rehmeyer C.J."/>
            <person name="Roe B.A."/>
            <person name="Shenoy N."/>
            <person name="Stanke M."/>
            <person name="Ter-Hovhannisyan V."/>
            <person name="Tunlid A."/>
            <person name="Velagapudi R."/>
            <person name="Vision T.J."/>
            <person name="Zeng Q."/>
            <person name="Zolan M.E."/>
            <person name="Pukkila P.J."/>
        </authorList>
    </citation>
    <scope>NUCLEOTIDE SEQUENCE [LARGE SCALE GENOMIC DNA]</scope>
    <source>
        <strain evidence="7">Okayama-7 / 130 / ATCC MYA-4618 / FGSC 9003</strain>
    </source>
</reference>
<feature type="region of interest" description="Disordered" evidence="4">
    <location>
        <begin position="171"/>
        <end position="191"/>
    </location>
</feature>
<name>A8N0X4_COPC7</name>
<dbReference type="OrthoDB" id="5393181at2759"/>
<dbReference type="AlphaFoldDB" id="A8N0X4"/>
<keyword evidence="2 5" id="KW-1133">Transmembrane helix</keyword>
<evidence type="ECO:0000256" key="2">
    <source>
        <dbReference type="ARBA" id="ARBA00022989"/>
    </source>
</evidence>
<keyword evidence="1 5" id="KW-0812">Transmembrane</keyword>
<dbReference type="InParanoid" id="A8N0X4"/>
<dbReference type="eggNOG" id="ENOG502S7Q0">
    <property type="taxonomic scope" value="Eukaryota"/>
</dbReference>
<feature type="compositionally biased region" description="Low complexity" evidence="4">
    <location>
        <begin position="130"/>
        <end position="142"/>
    </location>
</feature>
<feature type="transmembrane region" description="Helical" evidence="5">
    <location>
        <begin position="198"/>
        <end position="218"/>
    </location>
</feature>
<feature type="transmembrane region" description="Helical" evidence="5">
    <location>
        <begin position="324"/>
        <end position="341"/>
    </location>
</feature>
<dbReference type="InterPro" id="IPR028143">
    <property type="entry name" value="Get2/sif1"/>
</dbReference>
<dbReference type="Pfam" id="PF08690">
    <property type="entry name" value="GET2"/>
    <property type="match status" value="1"/>
</dbReference>
<feature type="region of interest" description="Disordered" evidence="4">
    <location>
        <begin position="130"/>
        <end position="158"/>
    </location>
</feature>
<dbReference type="HOGENOM" id="CLU_060585_0_0_1"/>
<feature type="transmembrane region" description="Helical" evidence="5">
    <location>
        <begin position="263"/>
        <end position="280"/>
    </location>
</feature>
<dbReference type="VEuPathDB" id="FungiDB:CC1G_12184"/>
<evidence type="ECO:0000256" key="3">
    <source>
        <dbReference type="ARBA" id="ARBA00023136"/>
    </source>
</evidence>
<evidence type="ECO:0000256" key="4">
    <source>
        <dbReference type="SAM" id="MobiDB-lite"/>
    </source>
</evidence>
<dbReference type="STRING" id="240176.A8N0X4"/>
<accession>A8N0X4</accession>
<evidence type="ECO:0000256" key="5">
    <source>
        <dbReference type="SAM" id="Phobius"/>
    </source>
</evidence>
<dbReference type="KEGG" id="cci:CC1G_12184"/>
<dbReference type="OMA" id="NGMKYLQ"/>
<evidence type="ECO:0000313" key="6">
    <source>
        <dbReference type="EMBL" id="EAU93278.2"/>
    </source>
</evidence>
<gene>
    <name evidence="6" type="ORF">CC1G_12184</name>
</gene>
<keyword evidence="7" id="KW-1185">Reference proteome</keyword>
<organism evidence="6 7">
    <name type="scientific">Coprinopsis cinerea (strain Okayama-7 / 130 / ATCC MYA-4618 / FGSC 9003)</name>
    <name type="common">Inky cap fungus</name>
    <name type="synonym">Hormographiella aspergillata</name>
    <dbReference type="NCBI Taxonomy" id="240176"/>
    <lineage>
        <taxon>Eukaryota</taxon>
        <taxon>Fungi</taxon>
        <taxon>Dikarya</taxon>
        <taxon>Basidiomycota</taxon>
        <taxon>Agaricomycotina</taxon>
        <taxon>Agaricomycetes</taxon>
        <taxon>Agaricomycetidae</taxon>
        <taxon>Agaricales</taxon>
        <taxon>Agaricineae</taxon>
        <taxon>Psathyrellaceae</taxon>
        <taxon>Coprinopsis</taxon>
    </lineage>
</organism>
<proteinExistence type="predicted"/>
<dbReference type="GeneID" id="6004959"/>
<protein>
    <submittedName>
        <fullName evidence="6">Uncharacterized protein</fullName>
    </submittedName>
</protein>
<sequence length="342" mass="37045">MSSASARAEARRRAILSRGSDRLAKLTTSARGEDAPRYMSESTGIRSTSRTFLGEDTADMPVPKPLTPDESQASSSAPSASRSTTSTTTATNPVEAAAGLGLGRLPTPDPSVWSPEQQQQFMRALMGAAAMPPQGQGTGQTPLQSPLGDPNAPIDPSLPPMDNPLAAMLFPQGPGFNPSKSPVQEAAPPQPPSKFQRLMPLVHLLAMWCLLAYFIFYFEPKAYVEQAGFVDGANQWSRWANLIRTSPTAATITKVFKVQLVPFFWAFLTLEVMLHSLRIFSKSDKIQPPTLLALALPHIPAPFPSIIINSLKYWRMLSLFLDDIAGLVVGLGFIIYFAGFLS</sequence>
<dbReference type="EMBL" id="AACS02000001">
    <property type="protein sequence ID" value="EAU93278.2"/>
    <property type="molecule type" value="Genomic_DNA"/>
</dbReference>
<dbReference type="PANTHER" id="PTHR28263">
    <property type="entry name" value="GOLGI TO ER TRAFFIC PROTEIN 2"/>
    <property type="match status" value="1"/>
</dbReference>
<dbReference type="RefSeq" id="XP_001828523.2">
    <property type="nucleotide sequence ID" value="XM_001828471.2"/>
</dbReference>
<feature type="compositionally biased region" description="Low complexity" evidence="4">
    <location>
        <begin position="71"/>
        <end position="91"/>
    </location>
</feature>
<feature type="region of interest" description="Disordered" evidence="4">
    <location>
        <begin position="1"/>
        <end position="95"/>
    </location>
</feature>
<keyword evidence="3 5" id="KW-0472">Membrane</keyword>
<dbReference type="GO" id="GO:0006890">
    <property type="term" value="P:retrograde vesicle-mediated transport, Golgi to endoplasmic reticulum"/>
    <property type="evidence" value="ECO:0007669"/>
    <property type="project" value="TreeGrafter"/>
</dbReference>
<comment type="caution">
    <text evidence="6">The sequence shown here is derived from an EMBL/GenBank/DDBJ whole genome shotgun (WGS) entry which is preliminary data.</text>
</comment>
<dbReference type="PANTHER" id="PTHR28263:SF1">
    <property type="entry name" value="GOLGI TO ER TRAFFIC PROTEIN 2"/>
    <property type="match status" value="1"/>
</dbReference>
<feature type="compositionally biased region" description="Polar residues" evidence="4">
    <location>
        <begin position="40"/>
        <end position="51"/>
    </location>
</feature>
<feature type="transmembrane region" description="Helical" evidence="5">
    <location>
        <begin position="292"/>
        <end position="312"/>
    </location>
</feature>
<evidence type="ECO:0000256" key="1">
    <source>
        <dbReference type="ARBA" id="ARBA00022692"/>
    </source>
</evidence>
<evidence type="ECO:0000313" key="7">
    <source>
        <dbReference type="Proteomes" id="UP000001861"/>
    </source>
</evidence>
<dbReference type="Proteomes" id="UP000001861">
    <property type="component" value="Unassembled WGS sequence"/>
</dbReference>